<keyword evidence="4" id="KW-1185">Reference proteome</keyword>
<protein>
    <submittedName>
        <fullName evidence="3">Class I SAM-dependent methyltransferase</fullName>
    </submittedName>
</protein>
<dbReference type="EMBL" id="JBIVPC010000028">
    <property type="protein sequence ID" value="MFJ6041420.1"/>
    <property type="molecule type" value="Genomic_DNA"/>
</dbReference>
<reference evidence="3 4" key="1">
    <citation type="submission" date="2024-10" db="EMBL/GenBank/DDBJ databases">
        <title>The Natural Products Discovery Center: Release of the First 8490 Sequenced Strains for Exploring Actinobacteria Biosynthetic Diversity.</title>
        <authorList>
            <person name="Kalkreuter E."/>
            <person name="Kautsar S.A."/>
            <person name="Yang D."/>
            <person name="Bader C.D."/>
            <person name="Teijaro C.N."/>
            <person name="Fluegel L."/>
            <person name="Davis C.M."/>
            <person name="Simpson J.R."/>
            <person name="Lauterbach L."/>
            <person name="Steele A.D."/>
            <person name="Gui C."/>
            <person name="Meng S."/>
            <person name="Li G."/>
            <person name="Viehrig K."/>
            <person name="Ye F."/>
            <person name="Su P."/>
            <person name="Kiefer A.F."/>
            <person name="Nichols A."/>
            <person name="Cepeda A.J."/>
            <person name="Yan W."/>
            <person name="Fan B."/>
            <person name="Jiang Y."/>
            <person name="Adhikari A."/>
            <person name="Zheng C.-J."/>
            <person name="Schuster L."/>
            <person name="Cowan T.M."/>
            <person name="Smanski M.J."/>
            <person name="Chevrette M.G."/>
            <person name="De Carvalho L.P.S."/>
            <person name="Shen B."/>
        </authorList>
    </citation>
    <scope>NUCLEOTIDE SEQUENCE [LARGE SCALE GENOMIC DNA]</scope>
    <source>
        <strain evidence="3 4">NPDC093086</strain>
    </source>
</reference>
<comment type="caution">
    <text evidence="3">The sequence shown here is derived from an EMBL/GenBank/DDBJ whole genome shotgun (WGS) entry which is preliminary data.</text>
</comment>
<evidence type="ECO:0000313" key="4">
    <source>
        <dbReference type="Proteomes" id="UP001617907"/>
    </source>
</evidence>
<keyword evidence="3" id="KW-0808">Transferase</keyword>
<accession>A0ABW8HKZ8</accession>
<evidence type="ECO:0000259" key="2">
    <source>
        <dbReference type="Pfam" id="PF23525"/>
    </source>
</evidence>
<sequence>MSGLPDQAFGRLRVVLRVLVGQGWLTGVPDDRRGHPPGWTGAGAAAVAHHGDYLAVGRFLSAFADVGRDGWPAAWEAAAPLFSALMPRVAARWDTDGLLPEQAEIITGHLDGALLIPAVLAGAAEHPSSPEVDKLLGIAGERFSHAGGFPAGFGVVGSYLPMLARLGGLLGGAAEHDPAQYVDRALNARAGRAVHVRYDKDLLAVVLDLFNRPAPEEQPRFVVEVGCGNGSRLRDIHQAIRDRTARGTVLDAYPVVMVGVDGDPVALETARATLGERDVPAVLVQGTVDEPERIAAELARHGLAMDEGLHVRAFADHARRYRGTGGSGPVSVPGAGDGAYVDEEGRPVPDEAVERDLVEHLRRWAPYVRRHGLVVLAAHTIAPQVARRFPGRLQSVALDACHGLSHQYPVGHDRWLQCCRAAGLETVPYESRRYPAHQPFVAVSLNRLLPVEVRTTPHVPAVPLSPAQAALPQDDGRGLHELLFAGGDTRRPRPWAADPTGWIVAQALHTIERRIATGGPGQTIRVLDYGAGTGLGAIELLKALTERRTDRLVAESGMKLEMHLADIRTPWFDQGERLLGGHPWTRFHELRGPDGKFRTMAEIMGPDKVDIVLASMVFHLIPPKSLTKLAADLARLVNPGGMLLWNAPDIGPAGSEAFLFHDANRAIRQSVLTSPVDETLPAQVREAVARVHAAHCAETDKRAGRRILPAPNRADALVDIFDTHFTGNVHQQNFEILPDELLDTLLVPSNAEEYFPELPERKAREAVVRAFSARVVPRLRERSGGTATGLSLKWTFGKHTPRHTPGKAPR</sequence>
<dbReference type="InterPro" id="IPR029063">
    <property type="entry name" value="SAM-dependent_MTases_sf"/>
</dbReference>
<dbReference type="InterPro" id="IPR056393">
    <property type="entry name" value="AprA-like_MT2"/>
</dbReference>
<organism evidence="3 4">
    <name type="scientific">Streptomyces ardesiacus</name>
    <dbReference type="NCBI Taxonomy" id="285564"/>
    <lineage>
        <taxon>Bacteria</taxon>
        <taxon>Bacillati</taxon>
        <taxon>Actinomycetota</taxon>
        <taxon>Actinomycetes</taxon>
        <taxon>Kitasatosporales</taxon>
        <taxon>Streptomycetaceae</taxon>
        <taxon>Streptomyces</taxon>
    </lineage>
</organism>
<evidence type="ECO:0000313" key="3">
    <source>
        <dbReference type="EMBL" id="MFJ6041420.1"/>
    </source>
</evidence>
<feature type="region of interest" description="Disordered" evidence="1">
    <location>
        <begin position="324"/>
        <end position="345"/>
    </location>
</feature>
<keyword evidence="3" id="KW-0489">Methyltransferase</keyword>
<dbReference type="Pfam" id="PF23525">
    <property type="entry name" value="Methyltransf_36"/>
    <property type="match status" value="1"/>
</dbReference>
<dbReference type="Gene3D" id="3.40.50.150">
    <property type="entry name" value="Vaccinia Virus protein VP39"/>
    <property type="match status" value="1"/>
</dbReference>
<name>A0ABW8HKZ8_9ACTN</name>
<dbReference type="GO" id="GO:0032259">
    <property type="term" value="P:methylation"/>
    <property type="evidence" value="ECO:0007669"/>
    <property type="project" value="UniProtKB-KW"/>
</dbReference>
<gene>
    <name evidence="3" type="ORF">ACIQFM_34865</name>
</gene>
<dbReference type="RefSeq" id="WP_350892286.1">
    <property type="nucleotide sequence ID" value="NZ_JBEOTR010000037.1"/>
</dbReference>
<dbReference type="Proteomes" id="UP001617907">
    <property type="component" value="Unassembled WGS sequence"/>
</dbReference>
<dbReference type="SUPFAM" id="SSF53335">
    <property type="entry name" value="S-adenosyl-L-methionine-dependent methyltransferases"/>
    <property type="match status" value="2"/>
</dbReference>
<feature type="domain" description="AprA-like MT2-like" evidence="2">
    <location>
        <begin position="180"/>
        <end position="446"/>
    </location>
</feature>
<dbReference type="GO" id="GO:0008168">
    <property type="term" value="F:methyltransferase activity"/>
    <property type="evidence" value="ECO:0007669"/>
    <property type="project" value="UniProtKB-KW"/>
</dbReference>
<proteinExistence type="predicted"/>
<evidence type="ECO:0000256" key="1">
    <source>
        <dbReference type="SAM" id="MobiDB-lite"/>
    </source>
</evidence>